<sequence>MSDPDILLAKRFVGERPGFDLVGIEHVAVPVTVVGVEVLAQERKALPLLDEFVLRAVKSAVVLPEEIAALLGVDPTLVKTTAADLLRDGSLNYGPGPGSLALTFRGRRTAEEFESIKPVQREIRVTFDRLTWSVADYRPQHLLTKKDARALGMILLSAQRTTRVTTADLSAAALNSLLRISGRNKESFEVLDVLEVSPSTYRYMPARLLVFSDQARGEIQAAITVDGDLSAAHEIALAALGGPKMLNVRTDVPADRPLLPQHLEVRRAPSSGTRVIPPGEAPQQNADVRGIELFEHHQLLLLALETAKDRILIISDSITRSVVDREFLSRLENRLRRRVQVHLMLPKDRITELGESDLLNDLKREQRLFAGRFHLHATGSVLPNTLIFDNNWVASRFPWLSFRGRDSPSYRAYEGSLVTVAADVNKIYDDLLASKDVGM</sequence>
<accession>A0A1H5QH96</accession>
<evidence type="ECO:0000313" key="2">
    <source>
        <dbReference type="Proteomes" id="UP000198878"/>
    </source>
</evidence>
<dbReference type="AlphaFoldDB" id="A0A1H5QH96"/>
<dbReference type="OrthoDB" id="6181299at2"/>
<keyword evidence="2" id="KW-1185">Reference proteome</keyword>
<reference evidence="2" key="1">
    <citation type="submission" date="2016-10" db="EMBL/GenBank/DDBJ databases">
        <authorList>
            <person name="Varghese N."/>
            <person name="Submissions S."/>
        </authorList>
    </citation>
    <scope>NUCLEOTIDE SEQUENCE [LARGE SCALE GENOMIC DNA]</scope>
    <source>
        <strain evidence="2">DSM 44654</strain>
    </source>
</reference>
<dbReference type="STRING" id="218821.SAMN05421837_102846"/>
<dbReference type="Proteomes" id="UP000198878">
    <property type="component" value="Unassembled WGS sequence"/>
</dbReference>
<organism evidence="1 2">
    <name type="scientific">Amycolatopsis pretoriensis</name>
    <dbReference type="NCBI Taxonomy" id="218821"/>
    <lineage>
        <taxon>Bacteria</taxon>
        <taxon>Bacillati</taxon>
        <taxon>Actinomycetota</taxon>
        <taxon>Actinomycetes</taxon>
        <taxon>Pseudonocardiales</taxon>
        <taxon>Pseudonocardiaceae</taxon>
        <taxon>Amycolatopsis</taxon>
    </lineage>
</organism>
<dbReference type="SUPFAM" id="SSF56024">
    <property type="entry name" value="Phospholipase D/nuclease"/>
    <property type="match status" value="1"/>
</dbReference>
<name>A0A1H5QH96_9PSEU</name>
<gene>
    <name evidence="1" type="ORF">SAMN05421837_102846</name>
</gene>
<proteinExistence type="predicted"/>
<dbReference type="EMBL" id="FNUJ01000002">
    <property type="protein sequence ID" value="SEF24748.1"/>
    <property type="molecule type" value="Genomic_DNA"/>
</dbReference>
<protein>
    <submittedName>
        <fullName evidence="1">Uncharacterized protein</fullName>
    </submittedName>
</protein>
<dbReference type="RefSeq" id="WP_086676966.1">
    <property type="nucleotide sequence ID" value="NZ_FNUJ01000002.1"/>
</dbReference>
<evidence type="ECO:0000313" key="1">
    <source>
        <dbReference type="EMBL" id="SEF24748.1"/>
    </source>
</evidence>